<dbReference type="AlphaFoldDB" id="A0A1R3GPK4"/>
<protein>
    <submittedName>
        <fullName evidence="1">Uncharacterized protein</fullName>
    </submittedName>
</protein>
<comment type="caution">
    <text evidence="1">The sequence shown here is derived from an EMBL/GenBank/DDBJ whole genome shotgun (WGS) entry which is preliminary data.</text>
</comment>
<dbReference type="Proteomes" id="UP000187203">
    <property type="component" value="Unassembled WGS sequence"/>
</dbReference>
<reference evidence="2" key="1">
    <citation type="submission" date="2013-09" db="EMBL/GenBank/DDBJ databases">
        <title>Corchorus olitorius genome sequencing.</title>
        <authorList>
            <person name="Alam M."/>
            <person name="Haque M.S."/>
            <person name="Islam M.S."/>
            <person name="Emdad E.M."/>
            <person name="Islam M.M."/>
            <person name="Ahmed B."/>
            <person name="Halim A."/>
            <person name="Hossen Q.M.M."/>
            <person name="Hossain M.Z."/>
            <person name="Ahmed R."/>
            <person name="Khan M.M."/>
            <person name="Islam R."/>
            <person name="Rashid M.M."/>
            <person name="Khan S.A."/>
            <person name="Rahman M.S."/>
            <person name="Alam M."/>
            <person name="Yahiya A.S."/>
            <person name="Khan M.S."/>
            <person name="Azam M.S."/>
            <person name="Haque T."/>
            <person name="Lashkar M.Z.H."/>
            <person name="Akhand A.I."/>
            <person name="Morshed G."/>
            <person name="Roy S."/>
            <person name="Uddin K.S."/>
            <person name="Rabeya T."/>
            <person name="Hossain A.S."/>
            <person name="Chowdhury A."/>
            <person name="Snigdha A.R."/>
            <person name="Mortoza M.S."/>
            <person name="Matin S.A."/>
            <person name="Hoque S.M.E."/>
            <person name="Islam M.K."/>
            <person name="Roy D.K."/>
            <person name="Haider R."/>
            <person name="Moosa M.M."/>
            <person name="Elias S.M."/>
            <person name="Hasan A.M."/>
            <person name="Jahan S."/>
            <person name="Shafiuddin M."/>
            <person name="Mahmood N."/>
            <person name="Shommy N.S."/>
        </authorList>
    </citation>
    <scope>NUCLEOTIDE SEQUENCE [LARGE SCALE GENOMIC DNA]</scope>
    <source>
        <strain evidence="2">cv. O-4</strain>
    </source>
</reference>
<organism evidence="1 2">
    <name type="scientific">Corchorus olitorius</name>
    <dbReference type="NCBI Taxonomy" id="93759"/>
    <lineage>
        <taxon>Eukaryota</taxon>
        <taxon>Viridiplantae</taxon>
        <taxon>Streptophyta</taxon>
        <taxon>Embryophyta</taxon>
        <taxon>Tracheophyta</taxon>
        <taxon>Spermatophyta</taxon>
        <taxon>Magnoliopsida</taxon>
        <taxon>eudicotyledons</taxon>
        <taxon>Gunneridae</taxon>
        <taxon>Pentapetalae</taxon>
        <taxon>rosids</taxon>
        <taxon>malvids</taxon>
        <taxon>Malvales</taxon>
        <taxon>Malvaceae</taxon>
        <taxon>Grewioideae</taxon>
        <taxon>Apeibeae</taxon>
        <taxon>Corchorus</taxon>
    </lineage>
</organism>
<dbReference type="EMBL" id="AWUE01022005">
    <property type="protein sequence ID" value="OMO59992.1"/>
    <property type="molecule type" value="Genomic_DNA"/>
</dbReference>
<accession>A0A1R3GPK4</accession>
<evidence type="ECO:0000313" key="1">
    <source>
        <dbReference type="EMBL" id="OMO59992.1"/>
    </source>
</evidence>
<evidence type="ECO:0000313" key="2">
    <source>
        <dbReference type="Proteomes" id="UP000187203"/>
    </source>
</evidence>
<gene>
    <name evidence="1" type="ORF">COLO4_33972</name>
</gene>
<sequence length="45" mass="4885">MSKSLCFCAGFRPSRNCSWKGAELSMLSWQGKKSSLLSLSLCVVG</sequence>
<name>A0A1R3GPK4_9ROSI</name>
<proteinExistence type="predicted"/>
<keyword evidence="2" id="KW-1185">Reference proteome</keyword>